<dbReference type="EMBL" id="CP020771">
    <property type="protein sequence ID" value="ARI84577.1"/>
    <property type="molecule type" value="Genomic_DNA"/>
</dbReference>
<protein>
    <submittedName>
        <fullName evidence="1">Uncharacterized protein</fullName>
    </submittedName>
</protein>
<name>A0AB33BXA4_MICA7</name>
<evidence type="ECO:0000313" key="1">
    <source>
        <dbReference type="EMBL" id="ARI84577.1"/>
    </source>
</evidence>
<organism evidence="1 2">
    <name type="scientific">Microcystis aeruginosa PCC 7806SL</name>
    <dbReference type="NCBI Taxonomy" id="1903187"/>
    <lineage>
        <taxon>Bacteria</taxon>
        <taxon>Bacillati</taxon>
        <taxon>Cyanobacteriota</taxon>
        <taxon>Cyanophyceae</taxon>
        <taxon>Oscillatoriophycideae</taxon>
        <taxon>Chroococcales</taxon>
        <taxon>Microcystaceae</taxon>
        <taxon>Microcystis</taxon>
    </lineage>
</organism>
<dbReference type="Proteomes" id="UP000192439">
    <property type="component" value="Chromosome"/>
</dbReference>
<keyword evidence="2" id="KW-1185">Reference proteome</keyword>
<accession>A0AB33BXA4</accession>
<gene>
    <name evidence="1" type="ORF">BH695_5298</name>
</gene>
<proteinExistence type="predicted"/>
<dbReference type="AlphaFoldDB" id="A0AB33BXA4"/>
<sequence length="51" mass="6137">MSFFNLAFQEAESAWFVRSLVPPYFLRLQSFCLLHQFFELPFLVTLSNYQL</sequence>
<evidence type="ECO:0000313" key="2">
    <source>
        <dbReference type="Proteomes" id="UP000192439"/>
    </source>
</evidence>
<reference evidence="1 2" key="1">
    <citation type="journal article" date="2018" name="Harmful Algae">
        <title>The highly heterogeneous methylated genomes and diverse restriction-modification systems of bloom-forming Microcystis.</title>
        <authorList>
            <person name="Zhao L."/>
            <person name="Song Y."/>
            <person name="Li L."/>
            <person name="Gan N."/>
            <person name="Brand J.J."/>
            <person name="Song L."/>
        </authorList>
    </citation>
    <scope>NUCLEOTIDE SEQUENCE [LARGE SCALE GENOMIC DNA]</scope>
    <source>
        <strain evidence="1 2">PCC 7806SL</strain>
    </source>
</reference>